<evidence type="ECO:0000313" key="4">
    <source>
        <dbReference type="EMBL" id="KAL0572092.1"/>
    </source>
</evidence>
<keyword evidence="5" id="KW-1185">Reference proteome</keyword>
<dbReference type="PANTHER" id="PTHR42748">
    <property type="entry name" value="NITROGEN METABOLITE REPRESSION PROTEIN NMRA FAMILY MEMBER"/>
    <property type="match status" value="1"/>
</dbReference>
<accession>A0ABR3FAJ4</accession>
<evidence type="ECO:0000256" key="2">
    <source>
        <dbReference type="ARBA" id="ARBA00022857"/>
    </source>
</evidence>
<protein>
    <recommendedName>
        <fullName evidence="3">NmrA-like domain-containing protein</fullName>
    </recommendedName>
</protein>
<sequence length="371" mass="41263">MAKKLILVIGATGAQGIPVVSSLLAPTKDGSPSPYAVRALTRDPTHERALKLKAAGAELFEGSFENINDIIAAYQGCWGVFVNTDTFAVGQKREIYAAIQLYEYAHREKGIRHFVWSGLDYSSKVGTPEWTMQGFALTRDWDPKLGGYDLKYKTEHLDAKGIFSDFLRSQKSESTPNGEGLTWSIVTTGPYIEGLWSALLGPRRERDENGAVVFDIPIGDGHVPAISLRDIGWWTRYIFDHRAETSGKELKIATEMITGDGLAKTFTRVTGIPAVYKRLSVDDYFAQRTVEGVDVPIAGEEKGSTVTIKDTFSGMYWTWRDDLLTRDMDWLRKTYPEGYTLESWIRETGYDGSLAPSGGLKNTNFKGVSKN</sequence>
<evidence type="ECO:0000313" key="5">
    <source>
        <dbReference type="Proteomes" id="UP001465976"/>
    </source>
</evidence>
<feature type="domain" description="NmrA-like" evidence="3">
    <location>
        <begin position="3"/>
        <end position="124"/>
    </location>
</feature>
<dbReference type="InterPro" id="IPR036291">
    <property type="entry name" value="NAD(P)-bd_dom_sf"/>
</dbReference>
<evidence type="ECO:0000256" key="1">
    <source>
        <dbReference type="ARBA" id="ARBA00006328"/>
    </source>
</evidence>
<dbReference type="InterPro" id="IPR008030">
    <property type="entry name" value="NmrA-like"/>
</dbReference>
<name>A0ABR3FAJ4_9AGAR</name>
<comment type="similarity">
    <text evidence="1">Belongs to the NmrA-type oxidoreductase family.</text>
</comment>
<reference evidence="4 5" key="1">
    <citation type="submission" date="2024-02" db="EMBL/GenBank/DDBJ databases">
        <title>A draft genome for the cacao thread blight pathogen Marasmius crinis-equi.</title>
        <authorList>
            <person name="Cohen S.P."/>
            <person name="Baruah I.K."/>
            <person name="Amoako-Attah I."/>
            <person name="Bukari Y."/>
            <person name="Meinhardt L.W."/>
            <person name="Bailey B.A."/>
        </authorList>
    </citation>
    <scope>NUCLEOTIDE SEQUENCE [LARGE SCALE GENOMIC DNA]</scope>
    <source>
        <strain evidence="4 5">GH-76</strain>
    </source>
</reference>
<dbReference type="Pfam" id="PF05368">
    <property type="entry name" value="NmrA"/>
    <property type="match status" value="2"/>
</dbReference>
<dbReference type="CDD" id="cd05251">
    <property type="entry name" value="NmrA_like_SDR_a"/>
    <property type="match status" value="1"/>
</dbReference>
<comment type="caution">
    <text evidence="4">The sequence shown here is derived from an EMBL/GenBank/DDBJ whole genome shotgun (WGS) entry which is preliminary data.</text>
</comment>
<dbReference type="InterPro" id="IPR051164">
    <property type="entry name" value="NmrA-like_oxidored"/>
</dbReference>
<keyword evidence="2" id="KW-0521">NADP</keyword>
<dbReference type="PANTHER" id="PTHR42748:SF14">
    <property type="entry name" value="SNOAL-LIKE DOMAIN-CONTAINING PROTEIN"/>
    <property type="match status" value="1"/>
</dbReference>
<dbReference type="Gene3D" id="3.40.50.720">
    <property type="entry name" value="NAD(P)-binding Rossmann-like Domain"/>
    <property type="match status" value="1"/>
</dbReference>
<dbReference type="EMBL" id="JBAHYK010000674">
    <property type="protein sequence ID" value="KAL0572092.1"/>
    <property type="molecule type" value="Genomic_DNA"/>
</dbReference>
<gene>
    <name evidence="4" type="ORF">V5O48_009870</name>
</gene>
<dbReference type="Gene3D" id="3.90.25.10">
    <property type="entry name" value="UDP-galactose 4-epimerase, domain 1"/>
    <property type="match status" value="1"/>
</dbReference>
<dbReference type="Proteomes" id="UP001465976">
    <property type="component" value="Unassembled WGS sequence"/>
</dbReference>
<proteinExistence type="inferred from homology"/>
<dbReference type="SUPFAM" id="SSF51735">
    <property type="entry name" value="NAD(P)-binding Rossmann-fold domains"/>
    <property type="match status" value="1"/>
</dbReference>
<feature type="domain" description="NmrA-like" evidence="3">
    <location>
        <begin position="182"/>
        <end position="287"/>
    </location>
</feature>
<organism evidence="4 5">
    <name type="scientific">Marasmius crinis-equi</name>
    <dbReference type="NCBI Taxonomy" id="585013"/>
    <lineage>
        <taxon>Eukaryota</taxon>
        <taxon>Fungi</taxon>
        <taxon>Dikarya</taxon>
        <taxon>Basidiomycota</taxon>
        <taxon>Agaricomycotina</taxon>
        <taxon>Agaricomycetes</taxon>
        <taxon>Agaricomycetidae</taxon>
        <taxon>Agaricales</taxon>
        <taxon>Marasmiineae</taxon>
        <taxon>Marasmiaceae</taxon>
        <taxon>Marasmius</taxon>
    </lineage>
</organism>
<evidence type="ECO:0000259" key="3">
    <source>
        <dbReference type="Pfam" id="PF05368"/>
    </source>
</evidence>